<dbReference type="Gene3D" id="3.30.40.10">
    <property type="entry name" value="Zinc/RING finger domain, C3HC4 (zinc finger)"/>
    <property type="match status" value="1"/>
</dbReference>
<keyword evidence="2" id="KW-0812">Transmembrane</keyword>
<dbReference type="GO" id="GO:0006511">
    <property type="term" value="P:ubiquitin-dependent protein catabolic process"/>
    <property type="evidence" value="ECO:0007669"/>
    <property type="project" value="TreeGrafter"/>
</dbReference>
<evidence type="ECO:0000256" key="2">
    <source>
        <dbReference type="SAM" id="Phobius"/>
    </source>
</evidence>
<name>A0A507AYJ0_9PEZI</name>
<feature type="compositionally biased region" description="Acidic residues" evidence="1">
    <location>
        <begin position="773"/>
        <end position="789"/>
    </location>
</feature>
<dbReference type="STRING" id="1093900.A0A507AYJ0"/>
<feature type="region of interest" description="Disordered" evidence="1">
    <location>
        <begin position="666"/>
        <end position="692"/>
    </location>
</feature>
<feature type="transmembrane region" description="Helical" evidence="2">
    <location>
        <begin position="439"/>
        <end position="461"/>
    </location>
</feature>
<dbReference type="InParanoid" id="A0A507AYJ0"/>
<feature type="transmembrane region" description="Helical" evidence="2">
    <location>
        <begin position="400"/>
        <end position="419"/>
    </location>
</feature>
<evidence type="ECO:0000313" key="3">
    <source>
        <dbReference type="EMBL" id="TPX15052.1"/>
    </source>
</evidence>
<dbReference type="OrthoDB" id="66726at2759"/>
<feature type="transmembrane region" description="Helical" evidence="2">
    <location>
        <begin position="624"/>
        <end position="646"/>
    </location>
</feature>
<dbReference type="GeneID" id="41972329"/>
<dbReference type="RefSeq" id="XP_030996763.1">
    <property type="nucleotide sequence ID" value="XM_031139341.1"/>
</dbReference>
<dbReference type="InterPro" id="IPR013083">
    <property type="entry name" value="Znf_RING/FYVE/PHD"/>
</dbReference>
<dbReference type="GO" id="GO:0016567">
    <property type="term" value="P:protein ubiquitination"/>
    <property type="evidence" value="ECO:0007669"/>
    <property type="project" value="TreeGrafter"/>
</dbReference>
<organism evidence="3 4">
    <name type="scientific">Thyridium curvatum</name>
    <dbReference type="NCBI Taxonomy" id="1093900"/>
    <lineage>
        <taxon>Eukaryota</taxon>
        <taxon>Fungi</taxon>
        <taxon>Dikarya</taxon>
        <taxon>Ascomycota</taxon>
        <taxon>Pezizomycotina</taxon>
        <taxon>Sordariomycetes</taxon>
        <taxon>Sordariomycetidae</taxon>
        <taxon>Thyridiales</taxon>
        <taxon>Thyridiaceae</taxon>
        <taxon>Thyridium</taxon>
    </lineage>
</organism>
<keyword evidence="2" id="KW-1133">Transmembrane helix</keyword>
<dbReference type="EMBL" id="SKBQ01000024">
    <property type="protein sequence ID" value="TPX15052.1"/>
    <property type="molecule type" value="Genomic_DNA"/>
</dbReference>
<comment type="caution">
    <text evidence="3">The sequence shown here is derived from an EMBL/GenBank/DDBJ whole genome shotgun (WGS) entry which is preliminary data.</text>
</comment>
<dbReference type="PANTHER" id="PTHR22696">
    <property type="entry name" value="E3 UBIQUITIN-PROTEIN LIGASE RNF26"/>
    <property type="match status" value="1"/>
</dbReference>
<evidence type="ECO:0000313" key="4">
    <source>
        <dbReference type="Proteomes" id="UP000319257"/>
    </source>
</evidence>
<dbReference type="Proteomes" id="UP000319257">
    <property type="component" value="Unassembled WGS sequence"/>
</dbReference>
<dbReference type="Pfam" id="PF13920">
    <property type="entry name" value="zf-C3HC4_3"/>
    <property type="match status" value="1"/>
</dbReference>
<accession>A0A507AYJ0</accession>
<dbReference type="AlphaFoldDB" id="A0A507AYJ0"/>
<feature type="region of interest" description="Disordered" evidence="1">
    <location>
        <begin position="768"/>
        <end position="819"/>
    </location>
</feature>
<dbReference type="CDD" id="cd16616">
    <property type="entry name" value="mRING-HC-C4C4_Asi1p-like"/>
    <property type="match status" value="1"/>
</dbReference>
<keyword evidence="4" id="KW-1185">Reference proteome</keyword>
<gene>
    <name evidence="3" type="ORF">E0L32_004882</name>
</gene>
<sequence length="1000" mass="109705">MADTMVPPPSVPVVAAFDNSSMWHNFTSWTAQHLGYLNMSKLAPSLEDLVWAGPRMVMKLGKLGSFISFPDAIDGFGQRVIPEATDSGIIFHATTAPPSGSFAASAAAARSFAAATQQGAQGAAAAGAASPSRFSLEGARGLGSVFSYATSKWALCCIAMAIVLNRTHIFAATRRRLRLRWQIRLLLRFLPIVLLALQARRLLQSIQCQTSPDFAEMRWGDPSKKSDLMFSQTSTFLHGLSSKLLLGASDLESCLAVKMVPPDDLDIAADLRGSLSRLWPLFGTFCLSQFLETVSCAVQGRAVAAETGMTLFEHSLAFAEADAAISNQLGWGLFTSSGENTGSSANLGANIAISRAMILRRVNTPPEVLLVAFLSSMSHMTSHVLGVFNLQSKFRLVSTGFWAMCFMSSIIWNVITFSVDDPSGQGLLRFPTVCIIGFIPHVMVLCGIIICFFIYGLALLLTTAAQPDDRPQATFRDRLRRAHSNMQANVSLGEIRISWEMDFYTALLRAGFGAITMASEAVYLNEDRKVNLKQRTWLEDERLREIEELRMHWIGSSTTGARFDSFGAIGLVPAQDGSERASSGYARERVAQKVRNKNGERMRPFRDGVGAAERSGRWLMAMDYLMHINRLVISMNAILMCRMLAWCGVRNPPRWLLWLAQRPKGAREHDKQGARPDGSREPAHEWLPSATGRIQIPRNDHVDVEMELRRRLQFQHEMGGAVASDEHDVDNRLYGWWLRGGWWGNTDSSGDFAPSGPVDEDATSVITTAETDVGSEADWESDRDDDDADGFFPGLDDGQRTPTQRSPFASREGSPVHDHPMAMSDLARLLSPRSPEEREEARTLAAHLGADGIMTRSSYRRFQQRQRAQVLAPIGGLHAAAGSSAKLTPEEEAQLLEQILLSRRAATTTRQQQQASSSSAAAAAAAAGQQQQSWAQGAAGLGPDGPQCVVCQSVPRTIIVWPCRCLSLCDDCRVSLAMNNFDKCVCCRREVISFSRIYVP</sequence>
<evidence type="ECO:0000256" key="1">
    <source>
        <dbReference type="SAM" id="MobiDB-lite"/>
    </source>
</evidence>
<dbReference type="GO" id="GO:0061630">
    <property type="term" value="F:ubiquitin protein ligase activity"/>
    <property type="evidence" value="ECO:0007669"/>
    <property type="project" value="TreeGrafter"/>
</dbReference>
<proteinExistence type="predicted"/>
<evidence type="ECO:0008006" key="5">
    <source>
        <dbReference type="Google" id="ProtNLM"/>
    </source>
</evidence>
<reference evidence="3 4" key="1">
    <citation type="submission" date="2019-06" db="EMBL/GenBank/DDBJ databases">
        <title>Draft genome sequence of the filamentous fungus Phialemoniopsis curvata isolated from diesel fuel.</title>
        <authorList>
            <person name="Varaljay V.A."/>
            <person name="Lyon W.J."/>
            <person name="Crouch A.L."/>
            <person name="Drake C.E."/>
            <person name="Hollomon J.M."/>
            <person name="Nadeau L.J."/>
            <person name="Nunn H.S."/>
            <person name="Stevenson B.S."/>
            <person name="Bojanowski C.L."/>
            <person name="Crookes-Goodson W.J."/>
        </authorList>
    </citation>
    <scope>NUCLEOTIDE SEQUENCE [LARGE SCALE GENOMIC DNA]</scope>
    <source>
        <strain evidence="3 4">D216</strain>
    </source>
</reference>
<protein>
    <recommendedName>
        <fullName evidence="5">Ubiquitin-protein ligase</fullName>
    </recommendedName>
</protein>
<dbReference type="PANTHER" id="PTHR22696:SF1">
    <property type="entry name" value="E3 UBIQUITIN-PROTEIN LIGASE RNF26"/>
    <property type="match status" value="1"/>
</dbReference>
<feature type="transmembrane region" description="Helical" evidence="2">
    <location>
        <begin position="368"/>
        <end position="388"/>
    </location>
</feature>
<keyword evidence="2" id="KW-0472">Membrane</keyword>
<feature type="compositionally biased region" description="Basic and acidic residues" evidence="1">
    <location>
        <begin position="666"/>
        <end position="684"/>
    </location>
</feature>